<dbReference type="AlphaFoldDB" id="A0A8H4ESM0"/>
<dbReference type="PROSITE" id="PS00498">
    <property type="entry name" value="TYROSINASE_2"/>
    <property type="match status" value="1"/>
</dbReference>
<reference evidence="11 12" key="1">
    <citation type="journal article" date="2019" name="Environ. Microbiol.">
        <title>At the nexus of three kingdoms: the genome of the mycorrhizal fungus Gigaspora margarita provides insights into plant, endobacterial and fungal interactions.</title>
        <authorList>
            <person name="Venice F."/>
            <person name="Ghignone S."/>
            <person name="Salvioli di Fossalunga A."/>
            <person name="Amselem J."/>
            <person name="Novero M."/>
            <person name="Xianan X."/>
            <person name="Sedzielewska Toro K."/>
            <person name="Morin E."/>
            <person name="Lipzen A."/>
            <person name="Grigoriev I.V."/>
            <person name="Henrissat B."/>
            <person name="Martin F.M."/>
            <person name="Bonfante P."/>
        </authorList>
    </citation>
    <scope>NUCLEOTIDE SEQUENCE [LARGE SCALE GENOMIC DNA]</scope>
    <source>
        <strain evidence="11 12">BEG34</strain>
    </source>
</reference>
<keyword evidence="4" id="KW-0186">Copper</keyword>
<sequence>MSQQTPRKHVFVPCFTNLAPRLPVEVLMSNPKYKLQRNLFLQAFSRIQNQDVYNRKSPFDKEQVDGGYTFSDINPKSYFAVASIHGLPYEPYDLLPDEDVAPTDWHPSELEKKPSRPGGYCHHGDILFPTWHRPYVMLLEKLIYDEAKKIIDETYPEKSEDPKIKKLREDYLNAHKDLRFPYWDWASPVTLANGVPSNLSDDTVNIETLKGIEKITNPLRSYTLPRDLGTLFLAGDSPNPTKRPYVPDANTPFTPKGYSTVRHPTSNYTSDKSDTSLSVVTDCSTVFRPSIAQTFQYVVKWNQFSNHGDSQFKFADGKTPFNENYGHYASIEVVHDSVHSSLGGKGGHMGKPDIAAFDPIFFLHHCNVDRLTAIWQAINPNAWIEDGDKATFTEGKFTEQPHKKLTGSTPLTPFRKSETEFWTSNGLRYIEDLGYTYPELQDYKDPNELKKYVIDLYHPNMYFAPYELRVFIDKPDADAKTPKNSPNFAGLISCFARGKETQCANCIAHPDAVVHDCVDLTICMQTLNINLNSITLKKLDFTSSSLKPDQIKFVACKNNDELIKLEDVLIRADLYVFDEGPDHNHNYEEWSKKHLAQVYPPQKK</sequence>
<dbReference type="PRINTS" id="PR00092">
    <property type="entry name" value="TYROSINASE"/>
</dbReference>
<dbReference type="Pfam" id="PF00264">
    <property type="entry name" value="Tyrosinase"/>
    <property type="match status" value="1"/>
</dbReference>
<feature type="domain" description="Tyrosinase copper-binding" evidence="9">
    <location>
        <begin position="122"/>
        <end position="140"/>
    </location>
</feature>
<evidence type="ECO:0000259" key="10">
    <source>
        <dbReference type="PROSITE" id="PS00498"/>
    </source>
</evidence>
<evidence type="ECO:0000256" key="5">
    <source>
        <dbReference type="ARBA" id="ARBA00023101"/>
    </source>
</evidence>
<evidence type="ECO:0000256" key="2">
    <source>
        <dbReference type="ARBA" id="ARBA00011906"/>
    </source>
</evidence>
<evidence type="ECO:0000256" key="3">
    <source>
        <dbReference type="ARBA" id="ARBA00022723"/>
    </source>
</evidence>
<dbReference type="EMBL" id="WTPW01000108">
    <property type="protein sequence ID" value="KAF0547091.1"/>
    <property type="molecule type" value="Genomic_DNA"/>
</dbReference>
<dbReference type="InterPro" id="IPR050316">
    <property type="entry name" value="Tyrosinase/Hemocyanin"/>
</dbReference>
<dbReference type="GO" id="GO:0042438">
    <property type="term" value="P:melanin biosynthetic process"/>
    <property type="evidence" value="ECO:0007669"/>
    <property type="project" value="UniProtKB-KW"/>
</dbReference>
<organism evidence="11 12">
    <name type="scientific">Gigaspora margarita</name>
    <dbReference type="NCBI Taxonomy" id="4874"/>
    <lineage>
        <taxon>Eukaryota</taxon>
        <taxon>Fungi</taxon>
        <taxon>Fungi incertae sedis</taxon>
        <taxon>Mucoromycota</taxon>
        <taxon>Glomeromycotina</taxon>
        <taxon>Glomeromycetes</taxon>
        <taxon>Diversisporales</taxon>
        <taxon>Gigasporaceae</taxon>
        <taxon>Gigaspora</taxon>
    </lineage>
</organism>
<evidence type="ECO:0000313" key="12">
    <source>
        <dbReference type="Proteomes" id="UP000439903"/>
    </source>
</evidence>
<feature type="domain" description="Tyrosinase copper-binding" evidence="10">
    <location>
        <begin position="358"/>
        <end position="369"/>
    </location>
</feature>
<feature type="compositionally biased region" description="Polar residues" evidence="8">
    <location>
        <begin position="262"/>
        <end position="271"/>
    </location>
</feature>
<comment type="catalytic activity">
    <reaction evidence="7">
        <text>L-tyrosine + O2 = L-dopaquinone + H2O</text>
        <dbReference type="Rhea" id="RHEA:18117"/>
        <dbReference type="ChEBI" id="CHEBI:15377"/>
        <dbReference type="ChEBI" id="CHEBI:15379"/>
        <dbReference type="ChEBI" id="CHEBI:57924"/>
        <dbReference type="ChEBI" id="CHEBI:58315"/>
        <dbReference type="EC" id="1.14.18.1"/>
    </reaction>
</comment>
<dbReference type="Gene3D" id="1.10.1280.10">
    <property type="entry name" value="Di-copper center containing domain from catechol oxidase"/>
    <property type="match status" value="1"/>
</dbReference>
<feature type="region of interest" description="Disordered" evidence="8">
    <location>
        <begin position="239"/>
        <end position="271"/>
    </location>
</feature>
<evidence type="ECO:0000256" key="4">
    <source>
        <dbReference type="ARBA" id="ARBA00023008"/>
    </source>
</evidence>
<dbReference type="InterPro" id="IPR008922">
    <property type="entry name" value="Di-copper_centre_dom_sf"/>
</dbReference>
<name>A0A8H4ESM0_GIGMA</name>
<accession>A0A8H4ESM0</accession>
<gene>
    <name evidence="11" type="ORF">F8M41_000878</name>
</gene>
<keyword evidence="12" id="KW-1185">Reference proteome</keyword>
<comment type="caution">
    <text evidence="11">The sequence shown here is derived from an EMBL/GenBank/DDBJ whole genome shotgun (WGS) entry which is preliminary data.</text>
</comment>
<dbReference type="OrthoDB" id="2329482at2759"/>
<evidence type="ECO:0000256" key="7">
    <source>
        <dbReference type="ARBA" id="ARBA00048881"/>
    </source>
</evidence>
<dbReference type="GO" id="GO:0046872">
    <property type="term" value="F:metal ion binding"/>
    <property type="evidence" value="ECO:0007669"/>
    <property type="project" value="UniProtKB-KW"/>
</dbReference>
<dbReference type="InterPro" id="IPR002227">
    <property type="entry name" value="Tyrosinase_Cu-bd"/>
</dbReference>
<comment type="catalytic activity">
    <reaction evidence="6">
        <text>2 L-dopa + O2 = 2 L-dopaquinone + 2 H2O</text>
        <dbReference type="Rhea" id="RHEA:34287"/>
        <dbReference type="ChEBI" id="CHEBI:15377"/>
        <dbReference type="ChEBI" id="CHEBI:15379"/>
        <dbReference type="ChEBI" id="CHEBI:57504"/>
        <dbReference type="ChEBI" id="CHEBI:57924"/>
        <dbReference type="EC" id="1.14.18.1"/>
    </reaction>
</comment>
<dbReference type="PANTHER" id="PTHR11474:SF76">
    <property type="entry name" value="SHKT DOMAIN-CONTAINING PROTEIN"/>
    <property type="match status" value="1"/>
</dbReference>
<dbReference type="SUPFAM" id="SSF48056">
    <property type="entry name" value="Di-copper centre-containing domain"/>
    <property type="match status" value="1"/>
</dbReference>
<dbReference type="PROSITE" id="PS00497">
    <property type="entry name" value="TYROSINASE_1"/>
    <property type="match status" value="1"/>
</dbReference>
<evidence type="ECO:0000256" key="8">
    <source>
        <dbReference type="SAM" id="MobiDB-lite"/>
    </source>
</evidence>
<proteinExistence type="inferred from homology"/>
<protein>
    <recommendedName>
        <fullName evidence="2">tyrosinase</fullName>
        <ecNumber evidence="2">1.14.18.1</ecNumber>
    </recommendedName>
</protein>
<dbReference type="GO" id="GO:0004503">
    <property type="term" value="F:tyrosinase activity"/>
    <property type="evidence" value="ECO:0007669"/>
    <property type="project" value="UniProtKB-EC"/>
</dbReference>
<comment type="similarity">
    <text evidence="1">Belongs to the tyrosinase family.</text>
</comment>
<keyword evidence="5" id="KW-0470">Melanin biosynthesis</keyword>
<evidence type="ECO:0000259" key="9">
    <source>
        <dbReference type="PROSITE" id="PS00497"/>
    </source>
</evidence>
<dbReference type="EC" id="1.14.18.1" evidence="2"/>
<evidence type="ECO:0000256" key="6">
    <source>
        <dbReference type="ARBA" id="ARBA00048233"/>
    </source>
</evidence>
<evidence type="ECO:0000256" key="1">
    <source>
        <dbReference type="ARBA" id="ARBA00009928"/>
    </source>
</evidence>
<keyword evidence="3" id="KW-0479">Metal-binding</keyword>
<evidence type="ECO:0000313" key="11">
    <source>
        <dbReference type="EMBL" id="KAF0547091.1"/>
    </source>
</evidence>
<dbReference type="Proteomes" id="UP000439903">
    <property type="component" value="Unassembled WGS sequence"/>
</dbReference>
<dbReference type="PANTHER" id="PTHR11474">
    <property type="entry name" value="TYROSINASE FAMILY MEMBER"/>
    <property type="match status" value="1"/>
</dbReference>